<keyword evidence="2" id="KW-1185">Reference proteome</keyword>
<dbReference type="HOGENOM" id="CLU_1259668_0_0_11"/>
<dbReference type="OrthoDB" id="9890992at2"/>
<dbReference type="PATRIC" id="fig|1200352.3.peg.137"/>
<evidence type="ECO:0000313" key="2">
    <source>
        <dbReference type="Proteomes" id="UP000014809"/>
    </source>
</evidence>
<gene>
    <name evidence="1" type="ORF">A606_00705</name>
</gene>
<dbReference type="EMBL" id="CP003696">
    <property type="protein sequence ID" value="AGP29796.1"/>
    <property type="molecule type" value="Genomic_DNA"/>
</dbReference>
<evidence type="ECO:0000313" key="1">
    <source>
        <dbReference type="EMBL" id="AGP29796.1"/>
    </source>
</evidence>
<sequence>MQNNPRACLAHYEVMRNFPGHDAEQDATAAVLRDIIADEQAAWELVDELLTDGEGVLVEPETLDANTPTIGKYGEFRWVRILSDDRHPRAIATFYLHFVDDELQGMWLAQVRRGKSPNPLDGLQGADDVYSPALVGEEQPDRLVAADPGGTAGVKGTRPTVRVKFIHSPDGDHRWQFPGMKVRSTDLAPVLVMLRRAGEQRIPLHTLRRAINRKRDTNR</sequence>
<dbReference type="RefSeq" id="WP_020440161.1">
    <property type="nucleotide sequence ID" value="NC_021663.1"/>
</dbReference>
<dbReference type="Proteomes" id="UP000014809">
    <property type="component" value="Chromosome"/>
</dbReference>
<dbReference type="eggNOG" id="ENOG5031PW7">
    <property type="taxonomic scope" value="Bacteria"/>
</dbReference>
<organism evidence="1 2">
    <name type="scientific">Corynebacterium terpenotabidum Y-11</name>
    <dbReference type="NCBI Taxonomy" id="1200352"/>
    <lineage>
        <taxon>Bacteria</taxon>
        <taxon>Bacillati</taxon>
        <taxon>Actinomycetota</taxon>
        <taxon>Actinomycetes</taxon>
        <taxon>Mycobacteriales</taxon>
        <taxon>Corynebacteriaceae</taxon>
        <taxon>Corynebacterium</taxon>
    </lineage>
</organism>
<accession>S4XAZ8</accession>
<name>S4XAZ8_9CORY</name>
<protein>
    <submittedName>
        <fullName evidence="1">Uncharacterized protein</fullName>
    </submittedName>
</protein>
<dbReference type="STRING" id="1200352.A606_00705"/>
<proteinExistence type="predicted"/>
<dbReference type="AlphaFoldDB" id="S4XAZ8"/>
<reference evidence="1 2" key="1">
    <citation type="submission" date="2012-06" db="EMBL/GenBank/DDBJ databases">
        <title>Complete genome sequence of Corynebacterium terpenotabidum Y-11 (=DSM 44721).</title>
        <authorList>
            <person name="Ruckert C."/>
            <person name="Albersmeier A."/>
            <person name="Al-Dilaimi A."/>
            <person name="Szczepanowski R."/>
            <person name="Kalinowski J."/>
        </authorList>
    </citation>
    <scope>NUCLEOTIDE SEQUENCE [LARGE SCALE GENOMIC DNA]</scope>
    <source>
        <strain evidence="1 2">Y-11</strain>
    </source>
</reference>
<dbReference type="KEGG" id="cter:A606_00705"/>